<evidence type="ECO:0000313" key="2">
    <source>
        <dbReference type="Proteomes" id="UP000708208"/>
    </source>
</evidence>
<organism evidence="1 2">
    <name type="scientific">Allacma fusca</name>
    <dbReference type="NCBI Taxonomy" id="39272"/>
    <lineage>
        <taxon>Eukaryota</taxon>
        <taxon>Metazoa</taxon>
        <taxon>Ecdysozoa</taxon>
        <taxon>Arthropoda</taxon>
        <taxon>Hexapoda</taxon>
        <taxon>Collembola</taxon>
        <taxon>Symphypleona</taxon>
        <taxon>Sminthuridae</taxon>
        <taxon>Allacma</taxon>
    </lineage>
</organism>
<gene>
    <name evidence="1" type="ORF">AFUS01_LOCUS18515</name>
</gene>
<proteinExistence type="predicted"/>
<accession>A0A8J2K547</accession>
<evidence type="ECO:0000313" key="1">
    <source>
        <dbReference type="EMBL" id="CAG7729823.1"/>
    </source>
</evidence>
<reference evidence="1" key="1">
    <citation type="submission" date="2021-06" db="EMBL/GenBank/DDBJ databases">
        <authorList>
            <person name="Hodson N. C."/>
            <person name="Mongue J. A."/>
            <person name="Jaron S. K."/>
        </authorList>
    </citation>
    <scope>NUCLEOTIDE SEQUENCE</scope>
</reference>
<dbReference type="Proteomes" id="UP000708208">
    <property type="component" value="Unassembled WGS sequence"/>
</dbReference>
<dbReference type="EMBL" id="CAJVCH010184855">
    <property type="protein sequence ID" value="CAG7729823.1"/>
    <property type="molecule type" value="Genomic_DNA"/>
</dbReference>
<protein>
    <submittedName>
        <fullName evidence="1">Uncharacterized protein</fullName>
    </submittedName>
</protein>
<sequence>CLCLRNKQENRTWLWYSN</sequence>
<feature type="non-terminal residue" evidence="1">
    <location>
        <position position="1"/>
    </location>
</feature>
<comment type="caution">
    <text evidence="1">The sequence shown here is derived from an EMBL/GenBank/DDBJ whole genome shotgun (WGS) entry which is preliminary data.</text>
</comment>
<dbReference type="AlphaFoldDB" id="A0A8J2K547"/>
<keyword evidence="2" id="KW-1185">Reference proteome</keyword>
<name>A0A8J2K547_9HEXA</name>